<dbReference type="Proteomes" id="UP000672039">
    <property type="component" value="Chromosome"/>
</dbReference>
<dbReference type="RefSeq" id="WP_210224469.1">
    <property type="nucleotide sequence ID" value="NZ_CP072801.1"/>
</dbReference>
<accession>A0ABX7WXE2</accession>
<gene>
    <name evidence="1" type="ORF">J9253_10265</name>
</gene>
<evidence type="ECO:0000313" key="1">
    <source>
        <dbReference type="EMBL" id="QTR48262.1"/>
    </source>
</evidence>
<protein>
    <submittedName>
        <fullName evidence="1">Uncharacterized protein</fullName>
    </submittedName>
</protein>
<proteinExistence type="predicted"/>
<sequence>MLPKDLVGELMHFRAERSWAQFHTPRNLAISLSLRAKGAVKKYTELQAEGDA</sequence>
<dbReference type="EMBL" id="CP072801">
    <property type="protein sequence ID" value="QTR48262.1"/>
    <property type="molecule type" value="Genomic_DNA"/>
</dbReference>
<evidence type="ECO:0000313" key="2">
    <source>
        <dbReference type="Proteomes" id="UP000672039"/>
    </source>
</evidence>
<organism evidence="1 2">
    <name type="scientific">Thiothrix litoralis</name>
    <dbReference type="NCBI Taxonomy" id="2891210"/>
    <lineage>
        <taxon>Bacteria</taxon>
        <taxon>Pseudomonadati</taxon>
        <taxon>Pseudomonadota</taxon>
        <taxon>Gammaproteobacteria</taxon>
        <taxon>Thiotrichales</taxon>
        <taxon>Thiotrichaceae</taxon>
        <taxon>Thiothrix</taxon>
    </lineage>
</organism>
<name>A0ABX7WXE2_9GAMM</name>
<reference evidence="1 2" key="1">
    <citation type="submission" date="2021-04" db="EMBL/GenBank/DDBJ databases">
        <title>Genomics, taxonomy and metabolism of representatives of sulfur bacteria of the genus Thiothrix: Thiothrix fructosivorans QT, Thiothrix unzii A1T and three new species, Thiothrix subterranea sp. nov., Thiothrix litoralis sp. nov. and 'Candidatus Thiothrix anitrata' sp. nov.</title>
        <authorList>
            <person name="Ravin N.V."/>
            <person name="Smolyakov D."/>
            <person name="Rudenko T.S."/>
            <person name="Mardanov A.V."/>
            <person name="Beletsky A.V."/>
            <person name="Markov N.D."/>
            <person name="Fomenkov A.I."/>
            <person name="Roberts R.J."/>
            <person name="Karnachuk O.V."/>
            <person name="Novikov A."/>
            <person name="Grabovich M.Y."/>
        </authorList>
    </citation>
    <scope>NUCLEOTIDE SEQUENCE [LARGE SCALE GENOMIC DNA]</scope>
    <source>
        <strain evidence="1 2">AS</strain>
    </source>
</reference>
<dbReference type="Gene3D" id="1.10.287.1080">
    <property type="entry name" value="MazG-like"/>
    <property type="match status" value="1"/>
</dbReference>
<keyword evidence="2" id="KW-1185">Reference proteome</keyword>